<keyword evidence="1" id="KW-1133">Transmembrane helix</keyword>
<feature type="transmembrane region" description="Helical" evidence="1">
    <location>
        <begin position="66"/>
        <end position="86"/>
    </location>
</feature>
<reference evidence="2 3" key="1">
    <citation type="journal article" date="2011" name="Stand. Genomic Sci.">
        <title>Non-contiguous finished genome sequence and contextual data of the filamentous soil bacterium Ktedonobacter racemifer type strain (SOSP1-21).</title>
        <authorList>
            <person name="Chang Y.J."/>
            <person name="Land M."/>
            <person name="Hauser L."/>
            <person name="Chertkov O."/>
            <person name="Del Rio T.G."/>
            <person name="Nolan M."/>
            <person name="Copeland A."/>
            <person name="Tice H."/>
            <person name="Cheng J.F."/>
            <person name="Lucas S."/>
            <person name="Han C."/>
            <person name="Goodwin L."/>
            <person name="Pitluck S."/>
            <person name="Ivanova N."/>
            <person name="Ovchinikova G."/>
            <person name="Pati A."/>
            <person name="Chen A."/>
            <person name="Palaniappan K."/>
            <person name="Mavromatis K."/>
            <person name="Liolios K."/>
            <person name="Brettin T."/>
            <person name="Fiebig A."/>
            <person name="Rohde M."/>
            <person name="Abt B."/>
            <person name="Goker M."/>
            <person name="Detter J.C."/>
            <person name="Woyke T."/>
            <person name="Bristow J."/>
            <person name="Eisen J.A."/>
            <person name="Markowitz V."/>
            <person name="Hugenholtz P."/>
            <person name="Kyrpides N.C."/>
            <person name="Klenk H.P."/>
            <person name="Lapidus A."/>
        </authorList>
    </citation>
    <scope>NUCLEOTIDE SEQUENCE [LARGE SCALE GENOMIC DNA]</scope>
    <source>
        <strain evidence="3">DSM 44963</strain>
    </source>
</reference>
<evidence type="ECO:0008006" key="4">
    <source>
        <dbReference type="Google" id="ProtNLM"/>
    </source>
</evidence>
<evidence type="ECO:0000256" key="1">
    <source>
        <dbReference type="SAM" id="Phobius"/>
    </source>
</evidence>
<dbReference type="InterPro" id="IPR033458">
    <property type="entry name" value="DUF5134"/>
</dbReference>
<keyword evidence="1" id="KW-0472">Membrane</keyword>
<evidence type="ECO:0000313" key="3">
    <source>
        <dbReference type="Proteomes" id="UP000004508"/>
    </source>
</evidence>
<dbReference type="Proteomes" id="UP000004508">
    <property type="component" value="Unassembled WGS sequence"/>
</dbReference>
<dbReference type="AlphaFoldDB" id="D6TUS5"/>
<evidence type="ECO:0000313" key="2">
    <source>
        <dbReference type="EMBL" id="EFH85251.1"/>
    </source>
</evidence>
<feature type="transmembrane region" description="Helical" evidence="1">
    <location>
        <begin position="6"/>
        <end position="24"/>
    </location>
</feature>
<dbReference type="EMBL" id="ADVG01000003">
    <property type="protein sequence ID" value="EFH85251.1"/>
    <property type="molecule type" value="Genomic_DNA"/>
</dbReference>
<dbReference type="Pfam" id="PF17197">
    <property type="entry name" value="DUF5134"/>
    <property type="match status" value="1"/>
</dbReference>
<accession>D6TUS5</accession>
<organism evidence="2 3">
    <name type="scientific">Ktedonobacter racemifer DSM 44963</name>
    <dbReference type="NCBI Taxonomy" id="485913"/>
    <lineage>
        <taxon>Bacteria</taxon>
        <taxon>Bacillati</taxon>
        <taxon>Chloroflexota</taxon>
        <taxon>Ktedonobacteria</taxon>
        <taxon>Ktedonobacterales</taxon>
        <taxon>Ktedonobacteraceae</taxon>
        <taxon>Ktedonobacter</taxon>
    </lineage>
</organism>
<keyword evidence="3" id="KW-1185">Reference proteome</keyword>
<name>D6TUS5_KTERA</name>
<comment type="caution">
    <text evidence="2">The sequence shown here is derived from an EMBL/GenBank/DDBJ whole genome shotgun (WGS) entry which is preliminary data.</text>
</comment>
<proteinExistence type="predicted"/>
<dbReference type="RefSeq" id="WP_007917391.1">
    <property type="nucleotide sequence ID" value="NZ_ADVG01000003.1"/>
</dbReference>
<dbReference type="InParanoid" id="D6TUS5"/>
<keyword evidence="1" id="KW-0812">Transmembrane</keyword>
<sequence length="109" mass="12237">MTTLDPLHVFLSLLCALTALFYLFRLLHKATWIHSGDAENEVGHGVMAVGMLAMLAPAGLLTPDFIYWNILLFALATLWFIGRLFTRKPLLAMVLRTNGRLPRGVPFVR</sequence>
<protein>
    <recommendedName>
        <fullName evidence="4">DUF5134 domain-containing protein</fullName>
    </recommendedName>
</protein>
<gene>
    <name evidence="2" type="ORF">Krac_6434</name>
</gene>